<organism evidence="2 3">
    <name type="scientific">Austropuccinia psidii MF-1</name>
    <dbReference type="NCBI Taxonomy" id="1389203"/>
    <lineage>
        <taxon>Eukaryota</taxon>
        <taxon>Fungi</taxon>
        <taxon>Dikarya</taxon>
        <taxon>Basidiomycota</taxon>
        <taxon>Pucciniomycotina</taxon>
        <taxon>Pucciniomycetes</taxon>
        <taxon>Pucciniales</taxon>
        <taxon>Sphaerophragmiaceae</taxon>
        <taxon>Austropuccinia</taxon>
    </lineage>
</organism>
<feature type="region of interest" description="Disordered" evidence="1">
    <location>
        <begin position="1"/>
        <end position="30"/>
    </location>
</feature>
<dbReference type="Proteomes" id="UP000765509">
    <property type="component" value="Unassembled WGS sequence"/>
</dbReference>
<evidence type="ECO:0000313" key="3">
    <source>
        <dbReference type="Proteomes" id="UP000765509"/>
    </source>
</evidence>
<comment type="caution">
    <text evidence="2">The sequence shown here is derived from an EMBL/GenBank/DDBJ whole genome shotgun (WGS) entry which is preliminary data.</text>
</comment>
<evidence type="ECO:0000256" key="1">
    <source>
        <dbReference type="SAM" id="MobiDB-lite"/>
    </source>
</evidence>
<protein>
    <submittedName>
        <fullName evidence="2">Uncharacterized protein</fullName>
    </submittedName>
</protein>
<name>A0A9Q3FBW7_9BASI</name>
<feature type="compositionally biased region" description="Basic and acidic residues" evidence="1">
    <location>
        <begin position="7"/>
        <end position="23"/>
    </location>
</feature>
<accession>A0A9Q3FBW7</accession>
<proteinExistence type="predicted"/>
<dbReference type="AlphaFoldDB" id="A0A9Q3FBW7"/>
<keyword evidence="3" id="KW-1185">Reference proteome</keyword>
<sequence>MNEIVETEDHNYKDKASESKGENEESETCESDEINVAYEEMNKINSIYKVLDVNSNLLQVGRYETCLTKIQDSELHGTKPAKGTSYTAGTSSIRIVMINNQEERIILDTAACCTCVEKISKNTYATLGR</sequence>
<dbReference type="EMBL" id="AVOT02039131">
    <property type="protein sequence ID" value="MBW0534111.1"/>
    <property type="molecule type" value="Genomic_DNA"/>
</dbReference>
<gene>
    <name evidence="2" type="ORF">O181_073826</name>
</gene>
<reference evidence="2" key="1">
    <citation type="submission" date="2021-03" db="EMBL/GenBank/DDBJ databases">
        <title>Draft genome sequence of rust myrtle Austropuccinia psidii MF-1, a brazilian biotype.</title>
        <authorList>
            <person name="Quecine M.C."/>
            <person name="Pachon D.M.R."/>
            <person name="Bonatelli M.L."/>
            <person name="Correr F.H."/>
            <person name="Franceschini L.M."/>
            <person name="Leite T.F."/>
            <person name="Margarido G.R.A."/>
            <person name="Almeida C.A."/>
            <person name="Ferrarezi J.A."/>
            <person name="Labate C.A."/>
        </authorList>
    </citation>
    <scope>NUCLEOTIDE SEQUENCE</scope>
    <source>
        <strain evidence="2">MF-1</strain>
    </source>
</reference>
<evidence type="ECO:0000313" key="2">
    <source>
        <dbReference type="EMBL" id="MBW0534111.1"/>
    </source>
</evidence>